<feature type="domain" description="DUF427" evidence="1">
    <location>
        <begin position="18"/>
        <end position="89"/>
    </location>
</feature>
<evidence type="ECO:0000259" key="1">
    <source>
        <dbReference type="Pfam" id="PF04248"/>
    </source>
</evidence>
<dbReference type="OrthoDB" id="285364at2"/>
<protein>
    <recommendedName>
        <fullName evidence="1">DUF427 domain-containing protein</fullName>
    </recommendedName>
</protein>
<dbReference type="PANTHER" id="PTHR34310:SF8">
    <property type="entry name" value="CONSERVED PROTEIN"/>
    <property type="match status" value="1"/>
</dbReference>
<name>A0A5M3XV67_9ACTN</name>
<accession>A0A5M3XV67</accession>
<proteinExistence type="predicted"/>
<dbReference type="PANTHER" id="PTHR34310">
    <property type="entry name" value="DUF427 DOMAIN PROTEIN (AFU_ORTHOLOGUE AFUA_3G02220)"/>
    <property type="match status" value="1"/>
</dbReference>
<dbReference type="InterPro" id="IPR007361">
    <property type="entry name" value="DUF427"/>
</dbReference>
<evidence type="ECO:0000313" key="3">
    <source>
        <dbReference type="Proteomes" id="UP000377595"/>
    </source>
</evidence>
<gene>
    <name evidence="2" type="ORF">Aple_061020</name>
</gene>
<dbReference type="AlphaFoldDB" id="A0A5M3XV67"/>
<comment type="caution">
    <text evidence="2">The sequence shown here is derived from an EMBL/GenBank/DDBJ whole genome shotgun (WGS) entry which is preliminary data.</text>
</comment>
<organism evidence="2 3">
    <name type="scientific">Acrocarpospora pleiomorpha</name>
    <dbReference type="NCBI Taxonomy" id="90975"/>
    <lineage>
        <taxon>Bacteria</taxon>
        <taxon>Bacillati</taxon>
        <taxon>Actinomycetota</taxon>
        <taxon>Actinomycetes</taxon>
        <taxon>Streptosporangiales</taxon>
        <taxon>Streptosporangiaceae</taxon>
        <taxon>Acrocarpospora</taxon>
    </lineage>
</organism>
<dbReference type="InterPro" id="IPR038694">
    <property type="entry name" value="DUF427_sf"/>
</dbReference>
<dbReference type="RefSeq" id="WP_155348112.1">
    <property type="nucleotide sequence ID" value="NZ_BAAAHM010000031.1"/>
</dbReference>
<feature type="domain" description="DUF427" evidence="1">
    <location>
        <begin position="131"/>
        <end position="224"/>
    </location>
</feature>
<dbReference type="Gene3D" id="2.170.150.40">
    <property type="entry name" value="Domain of unknown function (DUF427)"/>
    <property type="match status" value="2"/>
</dbReference>
<dbReference type="EMBL" id="BLAF01000039">
    <property type="protein sequence ID" value="GES23203.1"/>
    <property type="molecule type" value="Genomic_DNA"/>
</dbReference>
<keyword evidence="3" id="KW-1185">Reference proteome</keyword>
<evidence type="ECO:0000313" key="2">
    <source>
        <dbReference type="EMBL" id="GES23203.1"/>
    </source>
</evidence>
<dbReference type="Proteomes" id="UP000377595">
    <property type="component" value="Unassembled WGS sequence"/>
</dbReference>
<sequence length="248" mass="28336">MQGFTWETSRRWVRGYKGETVVVDSRAPLLVWESAYPVPRYAFPVGDVRGDLLRPAANPPSGPHEGATEFYDLVMDGDVTPNAAYIYPKLPGHIAFEWFLLDRWLEEDEEIFVHPRDPHKRVDAIRSSRHVRVEIGGQIVADTWEPVLVFETGLPTRYYIPPKDVNFDLLVATESHTRCPYKGEASYWSMREPVEGVPNDVAWAYPDPIPAVAQIKDYLSFYNEVVDIIVDGEREERPVTVFSKRAGD</sequence>
<reference evidence="2 3" key="1">
    <citation type="submission" date="2019-10" db="EMBL/GenBank/DDBJ databases">
        <title>Whole genome shotgun sequence of Acrocarpospora pleiomorpha NBRC 16267.</title>
        <authorList>
            <person name="Ichikawa N."/>
            <person name="Kimura A."/>
            <person name="Kitahashi Y."/>
            <person name="Komaki H."/>
            <person name="Oguchi A."/>
        </authorList>
    </citation>
    <scope>NUCLEOTIDE SEQUENCE [LARGE SCALE GENOMIC DNA]</scope>
    <source>
        <strain evidence="2 3">NBRC 16267</strain>
    </source>
</reference>
<dbReference type="Pfam" id="PF04248">
    <property type="entry name" value="NTP_transf_9"/>
    <property type="match status" value="2"/>
</dbReference>